<feature type="binding site" evidence="12">
    <location>
        <position position="362"/>
    </location>
    <ligand>
        <name>substrate</name>
    </ligand>
</feature>
<feature type="binding site" evidence="12">
    <location>
        <position position="390"/>
    </location>
    <ligand>
        <name>pyridoxal 5'-phosphate</name>
        <dbReference type="ChEBI" id="CHEBI:597326"/>
    </ligand>
</feature>
<dbReference type="Gene3D" id="2.40.37.10">
    <property type="entry name" value="Lyase, Ornithine Decarboxylase, Chain A, domain 1"/>
    <property type="match status" value="1"/>
</dbReference>
<feature type="domain" description="Orn/DAP/Arg decarboxylase 2 N-terminal" evidence="15">
    <location>
        <begin position="40"/>
        <end position="297"/>
    </location>
</feature>
<feature type="modified residue" description="N6-(pyridoxal phosphate)lysine" evidence="12 13">
    <location>
        <position position="66"/>
    </location>
</feature>
<gene>
    <name evidence="12 16" type="primary">lysA</name>
    <name evidence="16" type="ORF">COY37_02815</name>
</gene>
<evidence type="ECO:0000313" key="16">
    <source>
        <dbReference type="EMBL" id="PIZ41103.1"/>
    </source>
</evidence>
<dbReference type="HAMAP" id="MF_02120">
    <property type="entry name" value="LysA"/>
    <property type="match status" value="1"/>
</dbReference>
<dbReference type="Proteomes" id="UP000230956">
    <property type="component" value="Unassembled WGS sequence"/>
</dbReference>
<dbReference type="PANTHER" id="PTHR43727">
    <property type="entry name" value="DIAMINOPIMELATE DECARBOXYLASE"/>
    <property type="match status" value="1"/>
</dbReference>
<evidence type="ECO:0000313" key="17">
    <source>
        <dbReference type="Proteomes" id="UP000230956"/>
    </source>
</evidence>
<feature type="binding site" evidence="12">
    <location>
        <position position="248"/>
    </location>
    <ligand>
        <name>pyridoxal 5'-phosphate</name>
        <dbReference type="ChEBI" id="CHEBI:597326"/>
    </ligand>
</feature>
<evidence type="ECO:0000256" key="12">
    <source>
        <dbReference type="HAMAP-Rule" id="MF_02120"/>
    </source>
</evidence>
<dbReference type="GO" id="GO:0009089">
    <property type="term" value="P:lysine biosynthetic process via diaminopimelate"/>
    <property type="evidence" value="ECO:0007669"/>
    <property type="project" value="UniProtKB-UniRule"/>
</dbReference>
<feature type="binding site" evidence="12">
    <location>
        <position position="293"/>
    </location>
    <ligand>
        <name>substrate</name>
    </ligand>
</feature>
<dbReference type="PRINTS" id="PR01179">
    <property type="entry name" value="ODADCRBXLASE"/>
</dbReference>
<evidence type="ECO:0000256" key="6">
    <source>
        <dbReference type="ARBA" id="ARBA00023239"/>
    </source>
</evidence>
<protein>
    <recommendedName>
        <fullName evidence="11 12">Diaminopimelate decarboxylase</fullName>
        <shortName evidence="12">DAP decarboxylase</shortName>
        <shortName evidence="12">DAPDC</shortName>
        <ecNumber evidence="10 12">4.1.1.20</ecNumber>
    </recommendedName>
</protein>
<evidence type="ECO:0000256" key="14">
    <source>
        <dbReference type="RuleBase" id="RU003738"/>
    </source>
</evidence>
<comment type="catalytic activity">
    <reaction evidence="7 12 14">
        <text>meso-2,6-diaminopimelate + H(+) = L-lysine + CO2</text>
        <dbReference type="Rhea" id="RHEA:15101"/>
        <dbReference type="ChEBI" id="CHEBI:15378"/>
        <dbReference type="ChEBI" id="CHEBI:16526"/>
        <dbReference type="ChEBI" id="CHEBI:32551"/>
        <dbReference type="ChEBI" id="CHEBI:57791"/>
        <dbReference type="EC" id="4.1.1.20"/>
    </reaction>
</comment>
<dbReference type="GO" id="GO:0008836">
    <property type="term" value="F:diaminopimelate decarboxylase activity"/>
    <property type="evidence" value="ECO:0007669"/>
    <property type="project" value="UniProtKB-UniRule"/>
</dbReference>
<dbReference type="InterPro" id="IPR000183">
    <property type="entry name" value="Orn/DAP/Arg_de-COase"/>
</dbReference>
<dbReference type="InterPro" id="IPR009006">
    <property type="entry name" value="Ala_racemase/Decarboxylase_C"/>
</dbReference>
<name>A0A2M7T9F1_9ACTN</name>
<keyword evidence="5 12" id="KW-0457">Lysine biosynthesis</keyword>
<comment type="caution">
    <text evidence="16">The sequence shown here is derived from an EMBL/GenBank/DDBJ whole genome shotgun (WGS) entry which is preliminary data.</text>
</comment>
<keyword evidence="3 12" id="KW-0210">Decarboxylase</keyword>
<dbReference type="UniPathway" id="UPA00034">
    <property type="reaction ID" value="UER00027"/>
</dbReference>
<comment type="pathway">
    <text evidence="8 12 14">Amino-acid biosynthesis; L-lysine biosynthesis via DAP pathway; L-lysine from DL-2,6-diaminopimelate: step 1/1.</text>
</comment>
<dbReference type="AlphaFoldDB" id="A0A2M7T9F1"/>
<dbReference type="InterPro" id="IPR029066">
    <property type="entry name" value="PLP-binding_barrel"/>
</dbReference>
<dbReference type="GO" id="GO:0030170">
    <property type="term" value="F:pyridoxal phosphate binding"/>
    <property type="evidence" value="ECO:0007669"/>
    <property type="project" value="UniProtKB-UniRule"/>
</dbReference>
<evidence type="ECO:0000256" key="2">
    <source>
        <dbReference type="ARBA" id="ARBA00022605"/>
    </source>
</evidence>
<organism evidence="16 17">
    <name type="scientific">Candidatus Aquicultor secundus</name>
    <dbReference type="NCBI Taxonomy" id="1973895"/>
    <lineage>
        <taxon>Bacteria</taxon>
        <taxon>Bacillati</taxon>
        <taxon>Actinomycetota</taxon>
        <taxon>Candidatus Aquicultoria</taxon>
        <taxon>Candidatus Aquicultorales</taxon>
        <taxon>Candidatus Aquicultoraceae</taxon>
        <taxon>Candidatus Aquicultor</taxon>
    </lineage>
</organism>
<evidence type="ECO:0000256" key="4">
    <source>
        <dbReference type="ARBA" id="ARBA00022898"/>
    </source>
</evidence>
<feature type="binding site" evidence="12">
    <location>
        <position position="390"/>
    </location>
    <ligand>
        <name>substrate</name>
    </ligand>
</feature>
<keyword evidence="4 12" id="KW-0663">Pyridoxal phosphate</keyword>
<proteinExistence type="inferred from homology"/>
<dbReference type="Pfam" id="PF02784">
    <property type="entry name" value="Orn_Arg_deC_N"/>
    <property type="match status" value="1"/>
</dbReference>
<dbReference type="EMBL" id="PFNG01000070">
    <property type="protein sequence ID" value="PIZ41103.1"/>
    <property type="molecule type" value="Genomic_DNA"/>
</dbReference>
<evidence type="ECO:0000256" key="3">
    <source>
        <dbReference type="ARBA" id="ARBA00022793"/>
    </source>
</evidence>
<evidence type="ECO:0000259" key="15">
    <source>
        <dbReference type="Pfam" id="PF02784"/>
    </source>
</evidence>
<dbReference type="InterPro" id="IPR022644">
    <property type="entry name" value="De-COase2_N"/>
</dbReference>
<dbReference type="InterPro" id="IPR002986">
    <property type="entry name" value="DAP_deCOOHase_LysA"/>
</dbReference>
<comment type="function">
    <text evidence="12">Specifically catalyzes the decarboxylation of meso-diaminopimelate (meso-DAP) to L-lysine.</text>
</comment>
<feature type="active site" description="Proton donor" evidence="13">
    <location>
        <position position="361"/>
    </location>
</feature>
<dbReference type="SUPFAM" id="SSF50621">
    <property type="entry name" value="Alanine racemase C-terminal domain-like"/>
    <property type="match status" value="1"/>
</dbReference>
<dbReference type="NCBIfam" id="TIGR01048">
    <property type="entry name" value="lysA"/>
    <property type="match status" value="1"/>
</dbReference>
<dbReference type="PANTHER" id="PTHR43727:SF2">
    <property type="entry name" value="GROUP IV DECARBOXYLASE"/>
    <property type="match status" value="1"/>
</dbReference>
<dbReference type="SUPFAM" id="SSF51419">
    <property type="entry name" value="PLP-binding barrel"/>
    <property type="match status" value="1"/>
</dbReference>
<dbReference type="RefSeq" id="WP_286678313.1">
    <property type="nucleotide sequence ID" value="NZ_MNXI01000074.1"/>
</dbReference>
<sequence>MVLPITANINSLGHLEIGGCDTVELARQYGTPLFIMDEATLRGQCRTFMQAFGAKGIEFDVVYASKAFSCTAMCQIAKQEGLGLDVMSGGELYTAIKAGFPMDKVLMHGNNKTPEELALALDNNIGRVVVDGFHELELLDKIAGEKGKVQPILLRITPGIKPQTHSYIQTGQIDSKFGFGLQDGLAMSAVKKSLELKNVELKGLHAHIGSQIFELGSFAKAIEIIMEFVKQIKDETGFVAREFNAGGGLGIQYKAVDEPSTIEEFASVVVDGVVREAQHLGLPVPKIMVEPGRSIVANAGVTLYTVGTIKEIANIRTYVSVDGGMSDNLRPMLYGAVYEALLANRAQEKATTMVTVAGKHCESGDILVRDIELPHPEAGDILCTPATGAYGYVMANNYNRQPRPAVLLVNNGEARAIIRRETFEDLVRLDASIE</sequence>
<evidence type="ECO:0000256" key="13">
    <source>
        <dbReference type="PIRSR" id="PIRSR600183-50"/>
    </source>
</evidence>
<evidence type="ECO:0000256" key="11">
    <source>
        <dbReference type="ARBA" id="ARBA00074972"/>
    </source>
</evidence>
<reference evidence="17" key="1">
    <citation type="submission" date="2017-09" db="EMBL/GenBank/DDBJ databases">
        <title>Depth-based differentiation of microbial function through sediment-hosted aquifers and enrichment of novel symbionts in the deep terrestrial subsurface.</title>
        <authorList>
            <person name="Probst A.J."/>
            <person name="Ladd B."/>
            <person name="Jarett J.K."/>
            <person name="Geller-Mcgrath D.E."/>
            <person name="Sieber C.M.K."/>
            <person name="Emerson J.B."/>
            <person name="Anantharaman K."/>
            <person name="Thomas B.C."/>
            <person name="Malmstrom R."/>
            <person name="Stieglmeier M."/>
            <person name="Klingl A."/>
            <person name="Woyke T."/>
            <person name="Ryan C.M."/>
            <person name="Banfield J.F."/>
        </authorList>
    </citation>
    <scope>NUCLEOTIDE SEQUENCE [LARGE SCALE GENOMIC DNA]</scope>
</reference>
<feature type="binding site" evidence="12">
    <location>
        <position position="330"/>
    </location>
    <ligand>
        <name>substrate</name>
    </ligand>
</feature>
<evidence type="ECO:0000256" key="8">
    <source>
        <dbReference type="ARBA" id="ARBA00060643"/>
    </source>
</evidence>
<feature type="binding site" evidence="12">
    <location>
        <position position="334"/>
    </location>
    <ligand>
        <name>substrate</name>
    </ligand>
</feature>
<accession>A0A2M7T9F1</accession>
<evidence type="ECO:0000256" key="1">
    <source>
        <dbReference type="ARBA" id="ARBA00001933"/>
    </source>
</evidence>
<comment type="cofactor">
    <cofactor evidence="1 12 13 14">
        <name>pyridoxal 5'-phosphate</name>
        <dbReference type="ChEBI" id="CHEBI:597326"/>
    </cofactor>
</comment>
<dbReference type="FunFam" id="3.20.20.10:FF:000003">
    <property type="entry name" value="Diaminopimelate decarboxylase"/>
    <property type="match status" value="1"/>
</dbReference>
<evidence type="ECO:0000256" key="10">
    <source>
        <dbReference type="ARBA" id="ARBA00066427"/>
    </source>
</evidence>
<dbReference type="Gene3D" id="3.20.20.10">
    <property type="entry name" value="Alanine racemase"/>
    <property type="match status" value="1"/>
</dbReference>
<feature type="binding site" evidence="12">
    <location>
        <begin position="290"/>
        <end position="293"/>
    </location>
    <ligand>
        <name>pyridoxal 5'-phosphate</name>
        <dbReference type="ChEBI" id="CHEBI:597326"/>
    </ligand>
</feature>
<dbReference type="PRINTS" id="PR01181">
    <property type="entry name" value="DAPDCRBXLASE"/>
</dbReference>
<evidence type="ECO:0000256" key="5">
    <source>
        <dbReference type="ARBA" id="ARBA00023154"/>
    </source>
</evidence>
<keyword evidence="2 12" id="KW-0028">Amino-acid biosynthesis</keyword>
<comment type="subunit">
    <text evidence="12">Homodimer.</text>
</comment>
<comment type="similarity">
    <text evidence="9 12">Belongs to the Orn/Lys/Arg decarboxylase class-II family. LysA subfamily.</text>
</comment>
<dbReference type="EC" id="4.1.1.20" evidence="10 12"/>
<dbReference type="FunFam" id="2.40.37.10:FF:000003">
    <property type="entry name" value="Diaminopimelate decarboxylase"/>
    <property type="match status" value="1"/>
</dbReference>
<evidence type="ECO:0000256" key="9">
    <source>
        <dbReference type="ARBA" id="ARBA00060983"/>
    </source>
</evidence>
<dbReference type="CDD" id="cd06828">
    <property type="entry name" value="PLPDE_III_DapDC"/>
    <property type="match status" value="1"/>
</dbReference>
<evidence type="ECO:0000256" key="7">
    <source>
        <dbReference type="ARBA" id="ARBA00050464"/>
    </source>
</evidence>
<keyword evidence="6 12" id="KW-0456">Lyase</keyword>